<dbReference type="InterPro" id="IPR018639">
    <property type="entry name" value="DUF2062"/>
</dbReference>
<dbReference type="Pfam" id="PF09835">
    <property type="entry name" value="DUF2062"/>
    <property type="match status" value="1"/>
</dbReference>
<keyword evidence="4" id="KW-1185">Reference proteome</keyword>
<dbReference type="Proteomes" id="UP000831460">
    <property type="component" value="Chromosome"/>
</dbReference>
<dbReference type="PANTHER" id="PTHR40547:SF1">
    <property type="entry name" value="SLL0298 PROTEIN"/>
    <property type="match status" value="1"/>
</dbReference>
<name>A0ABY4BNR6_9FLAO</name>
<gene>
    <name evidence="3" type="ORF">MTP09_13070</name>
</gene>
<evidence type="ECO:0000259" key="2">
    <source>
        <dbReference type="Pfam" id="PF09835"/>
    </source>
</evidence>
<feature type="transmembrane region" description="Helical" evidence="1">
    <location>
        <begin position="46"/>
        <end position="72"/>
    </location>
</feature>
<evidence type="ECO:0000256" key="1">
    <source>
        <dbReference type="SAM" id="Phobius"/>
    </source>
</evidence>
<dbReference type="PANTHER" id="PTHR40547">
    <property type="entry name" value="SLL0298 PROTEIN"/>
    <property type="match status" value="1"/>
</dbReference>
<keyword evidence="1" id="KW-0472">Membrane</keyword>
<organism evidence="3 4">
    <name type="scientific">Chryseobacterium suipulveris</name>
    <dbReference type="NCBI Taxonomy" id="2929800"/>
    <lineage>
        <taxon>Bacteria</taxon>
        <taxon>Pseudomonadati</taxon>
        <taxon>Bacteroidota</taxon>
        <taxon>Flavobacteriia</taxon>
        <taxon>Flavobacteriales</taxon>
        <taxon>Weeksellaceae</taxon>
        <taxon>Chryseobacterium group</taxon>
        <taxon>Chryseobacterium</taxon>
    </lineage>
</organism>
<evidence type="ECO:0000313" key="3">
    <source>
        <dbReference type="EMBL" id="UOE40820.1"/>
    </source>
</evidence>
<accession>A0ABY4BNR6</accession>
<dbReference type="EMBL" id="CP094532">
    <property type="protein sequence ID" value="UOE40820.1"/>
    <property type="molecule type" value="Genomic_DNA"/>
</dbReference>
<dbReference type="RefSeq" id="WP_243548815.1">
    <property type="nucleotide sequence ID" value="NZ_CP094532.1"/>
</dbReference>
<keyword evidence="1" id="KW-1133">Transmembrane helix</keyword>
<evidence type="ECO:0000313" key="4">
    <source>
        <dbReference type="Proteomes" id="UP000831460"/>
    </source>
</evidence>
<reference evidence="3 4" key="1">
    <citation type="submission" date="2022-03" db="EMBL/GenBank/DDBJ databases">
        <title>Chryseobacterium sp. isolated from particulate matters in swine house.</title>
        <authorList>
            <person name="Won M."/>
            <person name="Kim S.-J."/>
            <person name="Kwon S.-W."/>
        </authorList>
    </citation>
    <scope>NUCLEOTIDE SEQUENCE [LARGE SCALE GENOMIC DNA]</scope>
    <source>
        <strain evidence="3 4">SC2-2</strain>
    </source>
</reference>
<protein>
    <submittedName>
        <fullName evidence="3">DUF2062 domain-containing protein</fullName>
    </submittedName>
</protein>
<proteinExistence type="predicted"/>
<feature type="transmembrane region" description="Helical" evidence="1">
    <location>
        <begin position="84"/>
        <end position="106"/>
    </location>
</feature>
<sequence length="162" mass="18486">MKNFIKNTIQSQKVFYRYFRRKGLKRFLKENILESDGSNETKAKSIALGVFIGLSPFWGLHSFLAITLSVYFKLNKLLSFMFSQLTLPPLIPVIIFLSMMVGSPFVKESVSFENATFDLEFIKQNIVQYTIGSLILATAAAAVFGFGSYFLLKMLDPKRSRR</sequence>
<keyword evidence="1" id="KW-0812">Transmembrane</keyword>
<feature type="domain" description="DUF2062" evidence="2">
    <location>
        <begin position="31"/>
        <end position="159"/>
    </location>
</feature>
<feature type="transmembrane region" description="Helical" evidence="1">
    <location>
        <begin position="126"/>
        <end position="152"/>
    </location>
</feature>